<comment type="caution">
    <text evidence="1">The sequence shown here is derived from an EMBL/GenBank/DDBJ whole genome shotgun (WGS) entry which is preliminary data.</text>
</comment>
<dbReference type="AlphaFoldDB" id="A0AAV4W2C0"/>
<accession>A0AAV4W2C0</accession>
<evidence type="ECO:0000313" key="2">
    <source>
        <dbReference type="Proteomes" id="UP001054837"/>
    </source>
</evidence>
<gene>
    <name evidence="1" type="ORF">CDAR_286451</name>
</gene>
<reference evidence="1 2" key="1">
    <citation type="submission" date="2021-06" db="EMBL/GenBank/DDBJ databases">
        <title>Caerostris darwini draft genome.</title>
        <authorList>
            <person name="Kono N."/>
            <person name="Arakawa K."/>
        </authorList>
    </citation>
    <scope>NUCLEOTIDE SEQUENCE [LARGE SCALE GENOMIC DNA]</scope>
</reference>
<evidence type="ECO:0000313" key="1">
    <source>
        <dbReference type="EMBL" id="GIY76393.1"/>
    </source>
</evidence>
<sequence length="89" mass="9913">MFADGVNNKWNRIKEGKGKARIQLGIGHPFAGDFPPRVGDARPELIGNRRFWDVPVSSENSDLLDAVLMMADWAWLVLRGPSQRVLVGV</sequence>
<dbReference type="EMBL" id="BPLQ01014003">
    <property type="protein sequence ID" value="GIY76393.1"/>
    <property type="molecule type" value="Genomic_DNA"/>
</dbReference>
<keyword evidence="2" id="KW-1185">Reference proteome</keyword>
<protein>
    <submittedName>
        <fullName evidence="1">Uncharacterized protein</fullName>
    </submittedName>
</protein>
<dbReference type="Proteomes" id="UP001054837">
    <property type="component" value="Unassembled WGS sequence"/>
</dbReference>
<name>A0AAV4W2C0_9ARAC</name>
<proteinExistence type="predicted"/>
<organism evidence="1 2">
    <name type="scientific">Caerostris darwini</name>
    <dbReference type="NCBI Taxonomy" id="1538125"/>
    <lineage>
        <taxon>Eukaryota</taxon>
        <taxon>Metazoa</taxon>
        <taxon>Ecdysozoa</taxon>
        <taxon>Arthropoda</taxon>
        <taxon>Chelicerata</taxon>
        <taxon>Arachnida</taxon>
        <taxon>Araneae</taxon>
        <taxon>Araneomorphae</taxon>
        <taxon>Entelegynae</taxon>
        <taxon>Araneoidea</taxon>
        <taxon>Araneidae</taxon>
        <taxon>Caerostris</taxon>
    </lineage>
</organism>